<evidence type="ECO:0000313" key="2">
    <source>
        <dbReference type="Proteomes" id="UP000241462"/>
    </source>
</evidence>
<keyword evidence="2" id="KW-1185">Reference proteome</keyword>
<dbReference type="Proteomes" id="UP000241462">
    <property type="component" value="Unassembled WGS sequence"/>
</dbReference>
<proteinExistence type="predicted"/>
<dbReference type="InParanoid" id="A0A2T3AGZ3"/>
<accession>A0A2T3AGZ3</accession>
<evidence type="ECO:0000313" key="1">
    <source>
        <dbReference type="EMBL" id="PSR97511.1"/>
    </source>
</evidence>
<reference evidence="1 2" key="1">
    <citation type="journal article" date="2018" name="Mycol. Prog.">
        <title>Coniella lustricola, a new species from submerged detritus.</title>
        <authorList>
            <person name="Raudabaugh D.B."/>
            <person name="Iturriaga T."/>
            <person name="Carver A."/>
            <person name="Mondo S."/>
            <person name="Pangilinan J."/>
            <person name="Lipzen A."/>
            <person name="He G."/>
            <person name="Amirebrahimi M."/>
            <person name="Grigoriev I.V."/>
            <person name="Miller A.N."/>
        </authorList>
    </citation>
    <scope>NUCLEOTIDE SEQUENCE [LARGE SCALE GENOMIC DNA]</scope>
    <source>
        <strain evidence="1 2">B22-T-1</strain>
    </source>
</reference>
<name>A0A2T3AGZ3_9PEZI</name>
<gene>
    <name evidence="1" type="ORF">BD289DRAFT_90752</name>
</gene>
<organism evidence="1 2">
    <name type="scientific">Coniella lustricola</name>
    <dbReference type="NCBI Taxonomy" id="2025994"/>
    <lineage>
        <taxon>Eukaryota</taxon>
        <taxon>Fungi</taxon>
        <taxon>Dikarya</taxon>
        <taxon>Ascomycota</taxon>
        <taxon>Pezizomycotina</taxon>
        <taxon>Sordariomycetes</taxon>
        <taxon>Sordariomycetidae</taxon>
        <taxon>Diaporthales</taxon>
        <taxon>Schizoparmaceae</taxon>
        <taxon>Coniella</taxon>
    </lineage>
</organism>
<sequence>MARRSPCLGYKCAGEDGSKEVEMGCDLKLWSLVITESSRRSESGSEMLSKKRVSFGRLDYVISSSRHSKVPGGRYFSTLYRRTWVPLPSKTKSSGSLAMSLPVSVLHTTTAREHTMYQLTAALSRGGGQPRHISTIRQVSLQGSAQTRRK</sequence>
<dbReference type="EMBL" id="KZ678390">
    <property type="protein sequence ID" value="PSR97511.1"/>
    <property type="molecule type" value="Genomic_DNA"/>
</dbReference>
<protein>
    <submittedName>
        <fullName evidence="1">Uncharacterized protein</fullName>
    </submittedName>
</protein>
<dbReference type="AlphaFoldDB" id="A0A2T3AGZ3"/>